<comment type="caution">
    <text evidence="2">The sequence shown here is derived from an EMBL/GenBank/DDBJ whole genome shotgun (WGS) entry which is preliminary data.</text>
</comment>
<keyword evidence="3" id="KW-1185">Reference proteome</keyword>
<dbReference type="AlphaFoldDB" id="A0A9P6JPI4"/>
<feature type="signal peptide" evidence="1">
    <location>
        <begin position="1"/>
        <end position="22"/>
    </location>
</feature>
<evidence type="ECO:0008006" key="4">
    <source>
        <dbReference type="Google" id="ProtNLM"/>
    </source>
</evidence>
<reference evidence="2" key="1">
    <citation type="submission" date="2020-11" db="EMBL/GenBank/DDBJ databases">
        <authorList>
            <consortium name="DOE Joint Genome Institute"/>
            <person name="Ahrendt S."/>
            <person name="Riley R."/>
            <person name="Andreopoulos W."/>
            <person name="Labutti K."/>
            <person name="Pangilinan J."/>
            <person name="Ruiz-Duenas F.J."/>
            <person name="Barrasa J.M."/>
            <person name="Sanchez-Garcia M."/>
            <person name="Camarero S."/>
            <person name="Miyauchi S."/>
            <person name="Serrano A."/>
            <person name="Linde D."/>
            <person name="Babiker R."/>
            <person name="Drula E."/>
            <person name="Ayuso-Fernandez I."/>
            <person name="Pacheco R."/>
            <person name="Padilla G."/>
            <person name="Ferreira P."/>
            <person name="Barriuso J."/>
            <person name="Kellner H."/>
            <person name="Castanera R."/>
            <person name="Alfaro M."/>
            <person name="Ramirez L."/>
            <person name="Pisabarro A.G."/>
            <person name="Kuo A."/>
            <person name="Tritt A."/>
            <person name="Lipzen A."/>
            <person name="He G."/>
            <person name="Yan M."/>
            <person name="Ng V."/>
            <person name="Cullen D."/>
            <person name="Martin F."/>
            <person name="Rosso M.-N."/>
            <person name="Henrissat B."/>
            <person name="Hibbett D."/>
            <person name="Martinez A.T."/>
            <person name="Grigoriev I.V."/>
        </authorList>
    </citation>
    <scope>NUCLEOTIDE SEQUENCE</scope>
    <source>
        <strain evidence="2">CBS 506.95</strain>
    </source>
</reference>
<proteinExistence type="predicted"/>
<evidence type="ECO:0000313" key="3">
    <source>
        <dbReference type="Proteomes" id="UP000807306"/>
    </source>
</evidence>
<gene>
    <name evidence="2" type="ORF">CPB83DRAFT_374835</name>
</gene>
<evidence type="ECO:0000313" key="2">
    <source>
        <dbReference type="EMBL" id="KAF9527734.1"/>
    </source>
</evidence>
<organism evidence="2 3">
    <name type="scientific">Crepidotus variabilis</name>
    <dbReference type="NCBI Taxonomy" id="179855"/>
    <lineage>
        <taxon>Eukaryota</taxon>
        <taxon>Fungi</taxon>
        <taxon>Dikarya</taxon>
        <taxon>Basidiomycota</taxon>
        <taxon>Agaricomycotina</taxon>
        <taxon>Agaricomycetes</taxon>
        <taxon>Agaricomycetidae</taxon>
        <taxon>Agaricales</taxon>
        <taxon>Agaricineae</taxon>
        <taxon>Crepidotaceae</taxon>
        <taxon>Crepidotus</taxon>
    </lineage>
</organism>
<name>A0A9P6JPI4_9AGAR</name>
<feature type="chain" id="PRO_5040356415" description="F-box domain-containing protein" evidence="1">
    <location>
        <begin position="23"/>
        <end position="119"/>
    </location>
</feature>
<dbReference type="Proteomes" id="UP000807306">
    <property type="component" value="Unassembled WGS sequence"/>
</dbReference>
<protein>
    <recommendedName>
        <fullName evidence="4">F-box domain-containing protein</fullName>
    </recommendedName>
</protein>
<accession>A0A9P6JPI4</accession>
<dbReference type="OrthoDB" id="2856616at2759"/>
<keyword evidence="1" id="KW-0732">Signal</keyword>
<evidence type="ECO:0000256" key="1">
    <source>
        <dbReference type="SAM" id="SignalP"/>
    </source>
</evidence>
<dbReference type="EMBL" id="MU157858">
    <property type="protein sequence ID" value="KAF9527734.1"/>
    <property type="molecule type" value="Genomic_DNA"/>
</dbReference>
<sequence length="119" mass="13819">MRVSQVCQSWRFLLLEIPTVWGKLMDLDILCSRDRLREEVPSRSRNAPLWVRGHDHRWPNRSNAPIPNTFPIPFLKAYWPRIGRLNVSIQDLGTLWGVVTQAAPLLESFGTRVESSFCF</sequence>